<evidence type="ECO:0000313" key="2">
    <source>
        <dbReference type="Proteomes" id="UP001235939"/>
    </source>
</evidence>
<name>A0ABY6LN62_9ARAC</name>
<organism evidence="1 2">
    <name type="scientific">Cordylochernes scorpioides</name>
    <dbReference type="NCBI Taxonomy" id="51811"/>
    <lineage>
        <taxon>Eukaryota</taxon>
        <taxon>Metazoa</taxon>
        <taxon>Ecdysozoa</taxon>
        <taxon>Arthropoda</taxon>
        <taxon>Chelicerata</taxon>
        <taxon>Arachnida</taxon>
        <taxon>Pseudoscorpiones</taxon>
        <taxon>Cheliferoidea</taxon>
        <taxon>Chernetidae</taxon>
        <taxon>Cordylochernes</taxon>
    </lineage>
</organism>
<gene>
    <name evidence="1" type="ORF">LAZ67_19002229</name>
</gene>
<reference evidence="1 2" key="1">
    <citation type="submission" date="2022-01" db="EMBL/GenBank/DDBJ databases">
        <title>A chromosomal length assembly of Cordylochernes scorpioides.</title>
        <authorList>
            <person name="Zeh D."/>
            <person name="Zeh J."/>
        </authorList>
    </citation>
    <scope>NUCLEOTIDE SEQUENCE [LARGE SCALE GENOMIC DNA]</scope>
    <source>
        <strain evidence="1">IN4F17</strain>
        <tissue evidence="1">Whole Body</tissue>
    </source>
</reference>
<dbReference type="EMBL" id="CP092881">
    <property type="protein sequence ID" value="UYV80940.1"/>
    <property type="molecule type" value="Genomic_DNA"/>
</dbReference>
<evidence type="ECO:0000313" key="1">
    <source>
        <dbReference type="EMBL" id="UYV80940.1"/>
    </source>
</evidence>
<proteinExistence type="predicted"/>
<dbReference type="Proteomes" id="UP001235939">
    <property type="component" value="Chromosome 19"/>
</dbReference>
<protein>
    <submittedName>
        <fullName evidence="1">Uncharacterized protein</fullName>
    </submittedName>
</protein>
<accession>A0ABY6LN62</accession>
<sequence length="124" mass="13641">MQNEGKVKFLRHHQGSVRGVAFSPRQVDVEGNLRICAGPLPVLLRGLRWQGQLVHGPAAGAAHVLPGNLPHPLVPTCLLTVLRQITTMGLARNVNAVRFTSDGSRVCHSSVEIYKYFNHHHVTQ</sequence>
<keyword evidence="2" id="KW-1185">Reference proteome</keyword>